<evidence type="ECO:0000256" key="4">
    <source>
        <dbReference type="ARBA" id="ARBA00022527"/>
    </source>
</evidence>
<evidence type="ECO:0000256" key="10">
    <source>
        <dbReference type="ARBA" id="ARBA00022842"/>
    </source>
</evidence>
<dbReference type="InterPro" id="IPR000719">
    <property type="entry name" value="Prot_kinase_dom"/>
</dbReference>
<keyword evidence="8" id="KW-0418">Kinase</keyword>
<evidence type="ECO:0000256" key="13">
    <source>
        <dbReference type="ARBA" id="ARBA00048329"/>
    </source>
</evidence>
<dbReference type="Pfam" id="PF19039">
    <property type="entry name" value="ASK_PH"/>
    <property type="match status" value="1"/>
</dbReference>
<dbReference type="InterPro" id="IPR017441">
    <property type="entry name" value="Protein_kinase_ATP_BS"/>
</dbReference>
<keyword evidence="9 14" id="KW-0067">ATP-binding</keyword>
<evidence type="ECO:0000256" key="9">
    <source>
        <dbReference type="ARBA" id="ARBA00022840"/>
    </source>
</evidence>
<dbReference type="CDD" id="cd06624">
    <property type="entry name" value="STKc_ASK"/>
    <property type="match status" value="1"/>
</dbReference>
<reference evidence="18" key="1">
    <citation type="submission" date="2025-08" db="UniProtKB">
        <authorList>
            <consortium name="Ensembl"/>
        </authorList>
    </citation>
    <scope>IDENTIFICATION</scope>
</reference>
<keyword evidence="7 14" id="KW-0547">Nucleotide-binding</keyword>
<accession>A0A671L584</accession>
<dbReference type="InterPro" id="IPR008271">
    <property type="entry name" value="Ser/Thr_kinase_AS"/>
</dbReference>
<dbReference type="PANTHER" id="PTHR11584">
    <property type="entry name" value="SERINE/THREONINE PROTEIN KINASE"/>
    <property type="match status" value="1"/>
</dbReference>
<dbReference type="Pfam" id="PF13281">
    <property type="entry name" value="MAP3K_TRAF_bd"/>
    <property type="match status" value="1"/>
</dbReference>
<name>A0A671L584_9TELE</name>
<keyword evidence="19" id="KW-1185">Reference proteome</keyword>
<evidence type="ECO:0000256" key="6">
    <source>
        <dbReference type="ARBA" id="ARBA00022723"/>
    </source>
</evidence>
<evidence type="ECO:0000256" key="16">
    <source>
        <dbReference type="SAM" id="MobiDB-lite"/>
    </source>
</evidence>
<dbReference type="InterPro" id="IPR043969">
    <property type="entry name" value="MAP3K_PH"/>
</dbReference>
<dbReference type="GO" id="GO:0033554">
    <property type="term" value="P:cellular response to stress"/>
    <property type="evidence" value="ECO:0007669"/>
    <property type="project" value="TreeGrafter"/>
</dbReference>
<dbReference type="Gene3D" id="1.10.510.10">
    <property type="entry name" value="Transferase(Phosphotransferase) domain 1"/>
    <property type="match status" value="1"/>
</dbReference>
<dbReference type="FunFam" id="1.10.510.10:FF:000054">
    <property type="entry name" value="Mitogen-activated protein kinase kinase kinase 5"/>
    <property type="match status" value="1"/>
</dbReference>
<keyword evidence="4" id="KW-0723">Serine/threonine-protein kinase</keyword>
<dbReference type="InterPro" id="IPR046873">
    <property type="entry name" value="HisK-N-like"/>
</dbReference>
<reference evidence="18" key="2">
    <citation type="submission" date="2025-09" db="UniProtKB">
        <authorList>
            <consortium name="Ensembl"/>
        </authorList>
    </citation>
    <scope>IDENTIFICATION</scope>
</reference>
<dbReference type="FunFam" id="3.30.200.20:FF:000067">
    <property type="entry name" value="Mitogen-activated protein kinase kinase kinase 5"/>
    <property type="match status" value="1"/>
</dbReference>
<dbReference type="GO" id="GO:0004709">
    <property type="term" value="F:MAP kinase kinase kinase activity"/>
    <property type="evidence" value="ECO:0007669"/>
    <property type="project" value="UniProtKB-EC"/>
</dbReference>
<feature type="compositionally biased region" description="Acidic residues" evidence="16">
    <location>
        <begin position="1155"/>
        <end position="1166"/>
    </location>
</feature>
<organism evidence="18 19">
    <name type="scientific">Sinocyclocheilus anshuiensis</name>
    <dbReference type="NCBI Taxonomy" id="1608454"/>
    <lineage>
        <taxon>Eukaryota</taxon>
        <taxon>Metazoa</taxon>
        <taxon>Chordata</taxon>
        <taxon>Craniata</taxon>
        <taxon>Vertebrata</taxon>
        <taxon>Euteleostomi</taxon>
        <taxon>Actinopterygii</taxon>
        <taxon>Neopterygii</taxon>
        <taxon>Teleostei</taxon>
        <taxon>Ostariophysi</taxon>
        <taxon>Cypriniformes</taxon>
        <taxon>Cyprinidae</taxon>
        <taxon>Cyprininae</taxon>
        <taxon>Sinocyclocheilus</taxon>
    </lineage>
</organism>
<keyword evidence="6" id="KW-0479">Metal-binding</keyword>
<dbReference type="Gene3D" id="3.30.200.20">
    <property type="entry name" value="Phosphorylase Kinase, domain 1"/>
    <property type="match status" value="1"/>
</dbReference>
<dbReference type="PROSITE" id="PS50011">
    <property type="entry name" value="PROTEIN_KINASE_DOM"/>
    <property type="match status" value="1"/>
</dbReference>
<protein>
    <recommendedName>
        <fullName evidence="3">mitogen-activated protein kinase kinase kinase</fullName>
        <ecNumber evidence="3">2.7.11.25</ecNumber>
    </recommendedName>
</protein>
<feature type="domain" description="Protein kinase" evidence="17">
    <location>
        <begin position="660"/>
        <end position="918"/>
    </location>
</feature>
<feature type="region of interest" description="Disordered" evidence="16">
    <location>
        <begin position="1153"/>
        <end position="1173"/>
    </location>
</feature>
<dbReference type="SUPFAM" id="SSF56112">
    <property type="entry name" value="Protein kinase-like (PK-like)"/>
    <property type="match status" value="1"/>
</dbReference>
<sequence>MNSDPEAISLSVPSLCQPLDMMGGSNGESSGSVNPGAGAFWQDPSSCKSANTGVISLPSDSGNLLTTGKCKSRAVQVAYVRNSETSQTLSPENMALQCLKDACDIVGFKLDIVPFGKLDFGETSVLDHFYNADIAVVEMTDAFRQPSLFYHLGVRESFSMVNNIILYCDLNSDSLHSLQEVVCQKNMTCTANYTFIPYMVTPQNKVYCCESSLMKGLSELMQPSFEALLGPICMPLLDRLTQLLTSCKTNTCQYFRETVLNEIRKARELYTGAELAAELRRIQQRLDNVECLSADVVINLLLSYRDIQDYESIVKLVETLEKLPTFDPVAHPHINFHYAFALNRRNLPGDRQKALDIMLPLVNSDEQVASDIYCLVGRIYKDMFLDSHFTDTDSRDQGMHWFRKGFESEPTLHSGINYAVLLLAAGHQFDSSFELRKVGVKLNSLLGKKGSLDRLQSYWDVGFFLGASILACDNTRVIQASEKLFKIKAPIWYLGSLVETILIYKHFTKPTTDPQAPKQELVDFWMDFMVEATKKDVTSVRFPVLILEPTKVYQPSYLSINNDVEENTLSIWHVTPDDRGIGIHEWNFSAASVRGVSISKFDERSCFLYVVNNSEDFQIYFCTEMHCKRFCDLVNTLTEEAASNLCVLVCLQYDYEYAEHGERVVLGKGTFGVVYAGRDLSNQVRLAIKEIPERDSRYSQPLHEEIALHKHLKHKNIVQYLGSISENGFIKIFMEQVPGGSLSALLRSKWGPLKNNEPTIGFYTKQILEGIKYLHDNQIVHRDIKGDNVLINTYSGVLKISDFGTSKRLAGINPCTETFTGTLQYMAPEIIDKGPRGYGKPADIWSLGCTIIEMATGKPPFYELGEPQAAMFKVGMFKIHPEIPDSMSTEAKAFILRCFEPDPDSRATANDLLTHEFLTVTSRKKRSKNKYLRSISLPVPVVVEDTSSSSEYGSVSPDNELCTNPFSFKPSTKCYSEREVKGHRSLFLSIPVENFEDHSAPPSPEEKDSGFFMLRKDSERRATLHRILTEDKEKIVLHLLEALTQGSEETKLKHQHISTLVASLGDFVRMVDRKIIASTLSQLKLELDFDSTAISQLQVALFGFQDAVNKVLHNHNIKPHWMFALDNIIRKAVQTAIIILVPELRPHFTLVSESDPAEQEDIDDDTVPQGNAALKDRAPPIAHHDDTVATSGVSTLSSTVSHESQSAQRSISMELGRMKLETKRLLEELIEKEREYQAIVQQVLEEREQEIKLLKCRSGPIMEYFLSKSQILAEDYSLDDILHYVTRDDLKTLRLRCVNISDNL</sequence>
<proteinExistence type="inferred from homology"/>
<evidence type="ECO:0000256" key="2">
    <source>
        <dbReference type="ARBA" id="ARBA00006529"/>
    </source>
</evidence>
<dbReference type="PROSITE" id="PS00107">
    <property type="entry name" value="PROTEIN_KINASE_ATP"/>
    <property type="match status" value="1"/>
</dbReference>
<feature type="coiled-coil region" evidence="15">
    <location>
        <begin position="1215"/>
        <end position="1249"/>
    </location>
</feature>
<evidence type="ECO:0000256" key="1">
    <source>
        <dbReference type="ARBA" id="ARBA00001946"/>
    </source>
</evidence>
<evidence type="ECO:0000256" key="5">
    <source>
        <dbReference type="ARBA" id="ARBA00022679"/>
    </source>
</evidence>
<keyword evidence="10" id="KW-0460">Magnesium</keyword>
<dbReference type="InterPro" id="IPR025136">
    <property type="entry name" value="MAP3K_TRAF-bd"/>
</dbReference>
<dbReference type="GO" id="GO:0046872">
    <property type="term" value="F:metal ion binding"/>
    <property type="evidence" value="ECO:0007669"/>
    <property type="project" value="UniProtKB-KW"/>
</dbReference>
<evidence type="ECO:0000256" key="14">
    <source>
        <dbReference type="PROSITE-ProRule" id="PRU10141"/>
    </source>
</evidence>
<evidence type="ECO:0000313" key="18">
    <source>
        <dbReference type="Ensembl" id="ENSSANP00000015404.1"/>
    </source>
</evidence>
<dbReference type="PROSITE" id="PS00108">
    <property type="entry name" value="PROTEIN_KINASE_ST"/>
    <property type="match status" value="1"/>
</dbReference>
<comment type="catalytic activity">
    <reaction evidence="12">
        <text>L-threonyl-[protein] + ATP = O-phospho-L-threonyl-[protein] + ADP + H(+)</text>
        <dbReference type="Rhea" id="RHEA:46608"/>
        <dbReference type="Rhea" id="RHEA-COMP:11060"/>
        <dbReference type="Rhea" id="RHEA-COMP:11605"/>
        <dbReference type="ChEBI" id="CHEBI:15378"/>
        <dbReference type="ChEBI" id="CHEBI:30013"/>
        <dbReference type="ChEBI" id="CHEBI:30616"/>
        <dbReference type="ChEBI" id="CHEBI:61977"/>
        <dbReference type="ChEBI" id="CHEBI:456216"/>
        <dbReference type="EC" id="2.7.11.25"/>
    </reaction>
</comment>
<keyword evidence="5" id="KW-0808">Transferase</keyword>
<comment type="similarity">
    <text evidence="2">Belongs to the protein kinase superfamily. STE Ser/Thr protein kinase family. MAP kinase kinase kinase subfamily.</text>
</comment>
<dbReference type="Pfam" id="PF20309">
    <property type="entry name" value="DRHyd-ASK"/>
    <property type="match status" value="1"/>
</dbReference>
<evidence type="ECO:0000256" key="7">
    <source>
        <dbReference type="ARBA" id="ARBA00022741"/>
    </source>
</evidence>
<dbReference type="EC" id="2.7.11.25" evidence="3"/>
<dbReference type="Pfam" id="PF20302">
    <property type="entry name" value="HisK-N-like"/>
    <property type="match status" value="1"/>
</dbReference>
<keyword evidence="11 15" id="KW-0175">Coiled coil</keyword>
<evidence type="ECO:0000256" key="8">
    <source>
        <dbReference type="ARBA" id="ARBA00022777"/>
    </source>
</evidence>
<dbReference type="Proteomes" id="UP000472260">
    <property type="component" value="Unassembled WGS sequence"/>
</dbReference>
<feature type="binding site" evidence="14">
    <location>
        <position position="689"/>
    </location>
    <ligand>
        <name>ATP</name>
        <dbReference type="ChEBI" id="CHEBI:30616"/>
    </ligand>
</feature>
<dbReference type="InterPro" id="IPR011009">
    <property type="entry name" value="Kinase-like_dom_sf"/>
</dbReference>
<comment type="cofactor">
    <cofactor evidence="1">
        <name>Mg(2+)</name>
        <dbReference type="ChEBI" id="CHEBI:18420"/>
    </cofactor>
</comment>
<dbReference type="Ensembl" id="ENSSANT00000016421.1">
    <property type="protein sequence ID" value="ENSSANP00000015404.1"/>
    <property type="gene ID" value="ENSSANG00000007715.1"/>
</dbReference>
<evidence type="ECO:0000256" key="15">
    <source>
        <dbReference type="SAM" id="Coils"/>
    </source>
</evidence>
<evidence type="ECO:0000256" key="11">
    <source>
        <dbReference type="ARBA" id="ARBA00023054"/>
    </source>
</evidence>
<dbReference type="InterPro" id="IPR046872">
    <property type="entry name" value="DRHyd-ASK"/>
</dbReference>
<evidence type="ECO:0000313" key="19">
    <source>
        <dbReference type="Proteomes" id="UP000472260"/>
    </source>
</evidence>
<gene>
    <name evidence="18" type="primary">map3k5</name>
</gene>
<dbReference type="GO" id="GO:0005524">
    <property type="term" value="F:ATP binding"/>
    <property type="evidence" value="ECO:0007669"/>
    <property type="project" value="UniProtKB-UniRule"/>
</dbReference>
<evidence type="ECO:0000259" key="17">
    <source>
        <dbReference type="PROSITE" id="PS50011"/>
    </source>
</evidence>
<dbReference type="PANTHER" id="PTHR11584:SF332">
    <property type="entry name" value="MITOGEN-ACTIVATED PROTEIN KINASE KINASE KINASE 5"/>
    <property type="match status" value="1"/>
</dbReference>
<dbReference type="Pfam" id="PF00069">
    <property type="entry name" value="Pkinase"/>
    <property type="match status" value="1"/>
</dbReference>
<evidence type="ECO:0000256" key="3">
    <source>
        <dbReference type="ARBA" id="ARBA00012406"/>
    </source>
</evidence>
<evidence type="ECO:0000256" key="12">
    <source>
        <dbReference type="ARBA" id="ARBA00047559"/>
    </source>
</evidence>
<comment type="catalytic activity">
    <reaction evidence="13">
        <text>L-seryl-[protein] + ATP = O-phospho-L-seryl-[protein] + ADP + H(+)</text>
        <dbReference type="Rhea" id="RHEA:17989"/>
        <dbReference type="Rhea" id="RHEA-COMP:9863"/>
        <dbReference type="Rhea" id="RHEA-COMP:11604"/>
        <dbReference type="ChEBI" id="CHEBI:15378"/>
        <dbReference type="ChEBI" id="CHEBI:29999"/>
        <dbReference type="ChEBI" id="CHEBI:30616"/>
        <dbReference type="ChEBI" id="CHEBI:83421"/>
        <dbReference type="ChEBI" id="CHEBI:456216"/>
        <dbReference type="EC" id="2.7.11.25"/>
    </reaction>
</comment>
<dbReference type="SMART" id="SM00220">
    <property type="entry name" value="S_TKc"/>
    <property type="match status" value="1"/>
</dbReference>